<dbReference type="Gene3D" id="3.40.710.10">
    <property type="entry name" value="DD-peptidase/beta-lactamase superfamily"/>
    <property type="match status" value="1"/>
</dbReference>
<evidence type="ECO:0000259" key="3">
    <source>
        <dbReference type="Pfam" id="PF00905"/>
    </source>
</evidence>
<dbReference type="GO" id="GO:0005886">
    <property type="term" value="C:plasma membrane"/>
    <property type="evidence" value="ECO:0007669"/>
    <property type="project" value="TreeGrafter"/>
</dbReference>
<feature type="non-terminal residue" evidence="4">
    <location>
        <position position="1"/>
    </location>
</feature>
<dbReference type="AlphaFoldDB" id="A0A382MSB4"/>
<dbReference type="Gene3D" id="3.30.450.330">
    <property type="match status" value="1"/>
</dbReference>
<sequence length="246" mass="27186">KLPKNLSAQQILIRSSNIGAVKIAQRVGVENYKNFLNSFGLFQKINFELEEIGTPLSFKWGKCKLATASFGHGITTTPLQMARAYAILGNGGYKIEPFILKKKERTIEKGQQVISTKTSNQINSILRQVVSLDEGTANFANIKGYEVGGKTGTSLKYNSNDKLNTFVSLFPASRPKYVLLVMLDEPKAAPNYVYEFPPSEKFPNGYQYTGEYRSTSGWNTVVVAGKIIEKIGPILAINNLQASSNF</sequence>
<evidence type="ECO:0000256" key="2">
    <source>
        <dbReference type="ARBA" id="ARBA00023136"/>
    </source>
</evidence>
<gene>
    <name evidence="4" type="ORF">METZ01_LOCUS303879</name>
</gene>
<accession>A0A382MSB4</accession>
<keyword evidence="2" id="KW-0472">Membrane</keyword>
<dbReference type="PANTHER" id="PTHR30627:SF1">
    <property type="entry name" value="PEPTIDOGLYCAN D,D-TRANSPEPTIDASE FTSI"/>
    <property type="match status" value="1"/>
</dbReference>
<dbReference type="SUPFAM" id="SSF56601">
    <property type="entry name" value="beta-lactamase/transpeptidase-like"/>
    <property type="match status" value="1"/>
</dbReference>
<dbReference type="InterPro" id="IPR001460">
    <property type="entry name" value="PCN-bd_Tpept"/>
</dbReference>
<feature type="domain" description="Penicillin-binding protein transpeptidase" evidence="3">
    <location>
        <begin position="4"/>
        <end position="187"/>
    </location>
</feature>
<dbReference type="PANTHER" id="PTHR30627">
    <property type="entry name" value="PEPTIDOGLYCAN D,D-TRANSPEPTIDASE"/>
    <property type="match status" value="1"/>
</dbReference>
<evidence type="ECO:0000256" key="1">
    <source>
        <dbReference type="ARBA" id="ARBA00004370"/>
    </source>
</evidence>
<dbReference type="EMBL" id="UINC01095166">
    <property type="protein sequence ID" value="SVC51025.1"/>
    <property type="molecule type" value="Genomic_DNA"/>
</dbReference>
<evidence type="ECO:0000313" key="4">
    <source>
        <dbReference type="EMBL" id="SVC51025.1"/>
    </source>
</evidence>
<proteinExistence type="predicted"/>
<dbReference type="GO" id="GO:0008658">
    <property type="term" value="F:penicillin binding"/>
    <property type="evidence" value="ECO:0007669"/>
    <property type="project" value="InterPro"/>
</dbReference>
<dbReference type="GO" id="GO:0071555">
    <property type="term" value="P:cell wall organization"/>
    <property type="evidence" value="ECO:0007669"/>
    <property type="project" value="TreeGrafter"/>
</dbReference>
<reference evidence="4" key="1">
    <citation type="submission" date="2018-05" db="EMBL/GenBank/DDBJ databases">
        <authorList>
            <person name="Lanie J.A."/>
            <person name="Ng W.-L."/>
            <person name="Kazmierczak K.M."/>
            <person name="Andrzejewski T.M."/>
            <person name="Davidsen T.M."/>
            <person name="Wayne K.J."/>
            <person name="Tettelin H."/>
            <person name="Glass J.I."/>
            <person name="Rusch D."/>
            <person name="Podicherti R."/>
            <person name="Tsui H.-C.T."/>
            <person name="Winkler M.E."/>
        </authorList>
    </citation>
    <scope>NUCLEOTIDE SEQUENCE</scope>
</reference>
<dbReference type="InterPro" id="IPR050515">
    <property type="entry name" value="Beta-lactam/transpept"/>
</dbReference>
<dbReference type="Pfam" id="PF00905">
    <property type="entry name" value="Transpeptidase"/>
    <property type="match status" value="1"/>
</dbReference>
<dbReference type="InterPro" id="IPR012338">
    <property type="entry name" value="Beta-lactam/transpept-like"/>
</dbReference>
<protein>
    <recommendedName>
        <fullName evidence="3">Penicillin-binding protein transpeptidase domain-containing protein</fullName>
    </recommendedName>
</protein>
<comment type="subcellular location">
    <subcellularLocation>
        <location evidence="1">Membrane</location>
    </subcellularLocation>
</comment>
<organism evidence="4">
    <name type="scientific">marine metagenome</name>
    <dbReference type="NCBI Taxonomy" id="408172"/>
    <lineage>
        <taxon>unclassified sequences</taxon>
        <taxon>metagenomes</taxon>
        <taxon>ecological metagenomes</taxon>
    </lineage>
</organism>
<name>A0A382MSB4_9ZZZZ</name>